<reference evidence="1 2" key="1">
    <citation type="journal article" date="2023" name="Plants (Basel)">
        <title>Bridging the Gap: Combining Genomics and Transcriptomics Approaches to Understand Stylosanthes scabra, an Orphan Legume from the Brazilian Caatinga.</title>
        <authorList>
            <person name="Ferreira-Neto J.R.C."/>
            <person name="da Silva M.D."/>
            <person name="Binneck E."/>
            <person name="de Melo N.F."/>
            <person name="da Silva R.H."/>
            <person name="de Melo A.L.T.M."/>
            <person name="Pandolfi V."/>
            <person name="Bustamante F.O."/>
            <person name="Brasileiro-Vidal A.C."/>
            <person name="Benko-Iseppon A.M."/>
        </authorList>
    </citation>
    <scope>NUCLEOTIDE SEQUENCE [LARGE SCALE GENOMIC DNA]</scope>
    <source>
        <tissue evidence="1">Leaves</tissue>
    </source>
</reference>
<proteinExistence type="predicted"/>
<dbReference type="Proteomes" id="UP001341840">
    <property type="component" value="Unassembled WGS sequence"/>
</dbReference>
<gene>
    <name evidence="1" type="ORF">PIB30_089644</name>
</gene>
<keyword evidence="2" id="KW-1185">Reference proteome</keyword>
<evidence type="ECO:0000313" key="1">
    <source>
        <dbReference type="EMBL" id="MED6188833.1"/>
    </source>
</evidence>
<name>A0ABU6WW04_9FABA</name>
<organism evidence="1 2">
    <name type="scientific">Stylosanthes scabra</name>
    <dbReference type="NCBI Taxonomy" id="79078"/>
    <lineage>
        <taxon>Eukaryota</taxon>
        <taxon>Viridiplantae</taxon>
        <taxon>Streptophyta</taxon>
        <taxon>Embryophyta</taxon>
        <taxon>Tracheophyta</taxon>
        <taxon>Spermatophyta</taxon>
        <taxon>Magnoliopsida</taxon>
        <taxon>eudicotyledons</taxon>
        <taxon>Gunneridae</taxon>
        <taxon>Pentapetalae</taxon>
        <taxon>rosids</taxon>
        <taxon>fabids</taxon>
        <taxon>Fabales</taxon>
        <taxon>Fabaceae</taxon>
        <taxon>Papilionoideae</taxon>
        <taxon>50 kb inversion clade</taxon>
        <taxon>dalbergioids sensu lato</taxon>
        <taxon>Dalbergieae</taxon>
        <taxon>Pterocarpus clade</taxon>
        <taxon>Stylosanthes</taxon>
    </lineage>
</organism>
<comment type="caution">
    <text evidence="1">The sequence shown here is derived from an EMBL/GenBank/DDBJ whole genome shotgun (WGS) entry which is preliminary data.</text>
</comment>
<accession>A0ABU6WW04</accession>
<protein>
    <submittedName>
        <fullName evidence="1">Uncharacterized protein</fullName>
    </submittedName>
</protein>
<dbReference type="EMBL" id="JASCZI010182930">
    <property type="protein sequence ID" value="MED6188833.1"/>
    <property type="molecule type" value="Genomic_DNA"/>
</dbReference>
<evidence type="ECO:0000313" key="2">
    <source>
        <dbReference type="Proteomes" id="UP001341840"/>
    </source>
</evidence>
<sequence length="112" mass="12530">MAENQPENQEAAVQAAEAAQMPRELSIVYRWVTRDVLGAPPVLSQGVEVARPGDRVCYLNLDYPTVPNWLWVNEVMFTEFGVRVPFSDFQQRLLNRASVTAASECLVGDSVF</sequence>